<dbReference type="InterPro" id="IPR023997">
    <property type="entry name" value="TonB-dep_OMP_SusC/RagA_CS"/>
</dbReference>
<evidence type="ECO:0000256" key="5">
    <source>
        <dbReference type="ARBA" id="ARBA00023077"/>
    </source>
</evidence>
<evidence type="ECO:0000256" key="3">
    <source>
        <dbReference type="ARBA" id="ARBA00022452"/>
    </source>
</evidence>
<comment type="subcellular location">
    <subcellularLocation>
        <location evidence="1 8">Cell outer membrane</location>
        <topology evidence="1 8">Multi-pass membrane protein</topology>
    </subcellularLocation>
</comment>
<name>A0ABW4ZPH8_9SPHI</name>
<keyword evidence="5 9" id="KW-0798">TonB box</keyword>
<dbReference type="NCBIfam" id="TIGR04057">
    <property type="entry name" value="SusC_RagA_signa"/>
    <property type="match status" value="1"/>
</dbReference>
<keyword evidence="2 8" id="KW-0813">Transport</keyword>
<evidence type="ECO:0000259" key="11">
    <source>
        <dbReference type="Pfam" id="PF00593"/>
    </source>
</evidence>
<gene>
    <name evidence="13" type="ORF">ACFSJU_16420</name>
</gene>
<dbReference type="NCBIfam" id="TIGR04056">
    <property type="entry name" value="OMP_RagA_SusC"/>
    <property type="match status" value="1"/>
</dbReference>
<dbReference type="Gene3D" id="2.60.40.1120">
    <property type="entry name" value="Carboxypeptidase-like, regulatory domain"/>
    <property type="match status" value="1"/>
</dbReference>
<dbReference type="InterPro" id="IPR023996">
    <property type="entry name" value="TonB-dep_OMP_SusC/RagA"/>
</dbReference>
<comment type="caution">
    <text evidence="13">The sequence shown here is derived from an EMBL/GenBank/DDBJ whole genome shotgun (WGS) entry which is preliminary data.</text>
</comment>
<evidence type="ECO:0000256" key="6">
    <source>
        <dbReference type="ARBA" id="ARBA00023136"/>
    </source>
</evidence>
<dbReference type="InterPro" id="IPR000531">
    <property type="entry name" value="Beta-barrel_TonB"/>
</dbReference>
<accession>A0ABW4ZPH8</accession>
<dbReference type="RefSeq" id="WP_255904766.1">
    <property type="nucleotide sequence ID" value="NZ_JAFMZO010000004.1"/>
</dbReference>
<keyword evidence="6 8" id="KW-0472">Membrane</keyword>
<dbReference type="Gene3D" id="2.170.130.10">
    <property type="entry name" value="TonB-dependent receptor, plug domain"/>
    <property type="match status" value="1"/>
</dbReference>
<evidence type="ECO:0000256" key="1">
    <source>
        <dbReference type="ARBA" id="ARBA00004571"/>
    </source>
</evidence>
<dbReference type="Pfam" id="PF00593">
    <property type="entry name" value="TonB_dep_Rec_b-barrel"/>
    <property type="match status" value="1"/>
</dbReference>
<dbReference type="SUPFAM" id="SSF56935">
    <property type="entry name" value="Porins"/>
    <property type="match status" value="1"/>
</dbReference>
<protein>
    <submittedName>
        <fullName evidence="13">SusC/RagA family TonB-linked outer membrane protein</fullName>
    </submittedName>
</protein>
<dbReference type="Gene3D" id="2.40.170.20">
    <property type="entry name" value="TonB-dependent receptor, beta-barrel domain"/>
    <property type="match status" value="1"/>
</dbReference>
<dbReference type="InterPro" id="IPR037066">
    <property type="entry name" value="Plug_dom_sf"/>
</dbReference>
<evidence type="ECO:0000256" key="9">
    <source>
        <dbReference type="RuleBase" id="RU003357"/>
    </source>
</evidence>
<dbReference type="EMBL" id="JBHUHZ010000003">
    <property type="protein sequence ID" value="MFD2163995.1"/>
    <property type="molecule type" value="Genomic_DNA"/>
</dbReference>
<keyword evidence="3 8" id="KW-1134">Transmembrane beta strand</keyword>
<keyword evidence="14" id="KW-1185">Reference proteome</keyword>
<reference evidence="14" key="1">
    <citation type="journal article" date="2019" name="Int. J. Syst. Evol. Microbiol.">
        <title>The Global Catalogue of Microorganisms (GCM) 10K type strain sequencing project: providing services to taxonomists for standard genome sequencing and annotation.</title>
        <authorList>
            <consortium name="The Broad Institute Genomics Platform"/>
            <consortium name="The Broad Institute Genome Sequencing Center for Infectious Disease"/>
            <person name="Wu L."/>
            <person name="Ma J."/>
        </authorList>
    </citation>
    <scope>NUCLEOTIDE SEQUENCE [LARGE SCALE GENOMIC DNA]</scope>
    <source>
        <strain evidence="14">KCTC 42217</strain>
    </source>
</reference>
<evidence type="ECO:0000259" key="12">
    <source>
        <dbReference type="Pfam" id="PF07715"/>
    </source>
</evidence>
<proteinExistence type="inferred from homology"/>
<dbReference type="SUPFAM" id="SSF49464">
    <property type="entry name" value="Carboxypeptidase regulatory domain-like"/>
    <property type="match status" value="1"/>
</dbReference>
<keyword evidence="7 8" id="KW-0998">Cell outer membrane</keyword>
<evidence type="ECO:0000256" key="8">
    <source>
        <dbReference type="PROSITE-ProRule" id="PRU01360"/>
    </source>
</evidence>
<feature type="chain" id="PRO_5046322822" evidence="10">
    <location>
        <begin position="29"/>
        <end position="1038"/>
    </location>
</feature>
<dbReference type="InterPro" id="IPR008969">
    <property type="entry name" value="CarboxyPept-like_regulatory"/>
</dbReference>
<evidence type="ECO:0000313" key="14">
    <source>
        <dbReference type="Proteomes" id="UP001597387"/>
    </source>
</evidence>
<dbReference type="InterPro" id="IPR039426">
    <property type="entry name" value="TonB-dep_rcpt-like"/>
</dbReference>
<sequence length="1038" mass="115824">MKKLLQKKVSRILAVLTLYALIGTDASANVLATMSSAQDIRIKGTVTDNNGDPLIGVSVKVENSQAGTITNVNGDFEFSAPETGILIFSYIGFMSKKIPINGRTTINVSLVPDTESLKEVVVVGYGTQKKTTLTGAISTIDNKQLVQSPVANISNSLAGRLSGIVAVQQSGEPGQDQSRIKIRGIATLSQGFESDPLVIVDGVERNMNLLDPNEIETVSALKDASATAVFGVRGANGVIIITTKTGKIGKPQISYSSNFGMQNPTQLPKLLNSYDYATLRNEAQKNMGQAPYFSSQDLETFKNGTDPIFHPNVNWFDAVLKPSSFQQQHNFNIGGGDNNTKYFISLGYFDQNGSYDVGELQKEYSANPRYKRYNIRSNFDVNFTKDFSASIKLGGQIADVNYPGVPAGEIFFRVLNTNPMMNPGVVDGKLISSVDGLPSSSGNPLGFLATSGYQNNFNSTINTNIGLQHKLDFITSGLKVRGALAYDSYYQHRVSRQKSSLQYRIVKDPSDPSRPVYLQDGEEAPFGFSEGYNRWRKIYSELATEYARSFGGHNVTGLVLYNLEKIHNPDTYNGVGYEFAEIPRAYMGLVGRVTYNFKSRYLTEMNMGYNGSENFPENKRFGFFPSFSLGWVLTEEPFIPKNNILSLLKIRGTYGEVGNDRLGSQRFMYRPDTYVYGGGYYFGEVGTNYQFYNGAREGRLGNPDITWERAKKSNIGFDAKFFNEKLSVTGDFFREKRDNILWNLQTVPDLVQATLPAANIGKVDNEGFEFDAGFNNSVRKLNYWVKANYSFSKNKIVYQDEPPRAYPWLQRTGQPVGQYFGLVNEGFYNTAEELAAAPKSAWTNQLQLGDIKYKDLNLDGVINDNDMTAIGHSTFPQITYGISTGFDFKGFDFSVLFQGASKVSTYLSEMAAWAFDTDWRSAQSRIHDRWTPERYAAGETISYPRLELSPTQGKHNYRPSDFWLVDGSYIRLKNMEVAYRFQGNALRRVGVKSLRVFTNGNNLITWSKIKNYDPEAPAGRGQFYPQMKVYNFGASLQF</sequence>
<dbReference type="Proteomes" id="UP001597387">
    <property type="component" value="Unassembled WGS sequence"/>
</dbReference>
<evidence type="ECO:0000256" key="10">
    <source>
        <dbReference type="SAM" id="SignalP"/>
    </source>
</evidence>
<keyword evidence="10" id="KW-0732">Signal</keyword>
<dbReference type="Pfam" id="PF13715">
    <property type="entry name" value="CarbopepD_reg_2"/>
    <property type="match status" value="1"/>
</dbReference>
<dbReference type="PROSITE" id="PS52016">
    <property type="entry name" value="TONB_DEPENDENT_REC_3"/>
    <property type="match status" value="1"/>
</dbReference>
<feature type="signal peptide" evidence="10">
    <location>
        <begin position="1"/>
        <end position="28"/>
    </location>
</feature>
<dbReference type="Pfam" id="PF07715">
    <property type="entry name" value="Plug"/>
    <property type="match status" value="1"/>
</dbReference>
<evidence type="ECO:0000313" key="13">
    <source>
        <dbReference type="EMBL" id="MFD2163995.1"/>
    </source>
</evidence>
<organism evidence="13 14">
    <name type="scientific">Paradesertivirga mongoliensis</name>
    <dbReference type="NCBI Taxonomy" id="2100740"/>
    <lineage>
        <taxon>Bacteria</taxon>
        <taxon>Pseudomonadati</taxon>
        <taxon>Bacteroidota</taxon>
        <taxon>Sphingobacteriia</taxon>
        <taxon>Sphingobacteriales</taxon>
        <taxon>Sphingobacteriaceae</taxon>
        <taxon>Paradesertivirga</taxon>
    </lineage>
</organism>
<comment type="similarity">
    <text evidence="8 9">Belongs to the TonB-dependent receptor family.</text>
</comment>
<dbReference type="InterPro" id="IPR012910">
    <property type="entry name" value="Plug_dom"/>
</dbReference>
<evidence type="ECO:0000256" key="4">
    <source>
        <dbReference type="ARBA" id="ARBA00022692"/>
    </source>
</evidence>
<evidence type="ECO:0000256" key="2">
    <source>
        <dbReference type="ARBA" id="ARBA00022448"/>
    </source>
</evidence>
<evidence type="ECO:0000256" key="7">
    <source>
        <dbReference type="ARBA" id="ARBA00023237"/>
    </source>
</evidence>
<feature type="domain" description="TonB-dependent receptor-like beta-barrel" evidence="11">
    <location>
        <begin position="446"/>
        <end position="1003"/>
    </location>
</feature>
<dbReference type="InterPro" id="IPR036942">
    <property type="entry name" value="Beta-barrel_TonB_sf"/>
</dbReference>
<keyword evidence="4 8" id="KW-0812">Transmembrane</keyword>
<feature type="domain" description="TonB-dependent receptor plug" evidence="12">
    <location>
        <begin position="130"/>
        <end position="238"/>
    </location>
</feature>